<dbReference type="AlphaFoldDB" id="A0A0E9R2R6"/>
<reference evidence="1" key="1">
    <citation type="submission" date="2014-11" db="EMBL/GenBank/DDBJ databases">
        <authorList>
            <person name="Amaro Gonzalez C."/>
        </authorList>
    </citation>
    <scope>NUCLEOTIDE SEQUENCE</scope>
</reference>
<dbReference type="EMBL" id="GBXM01085832">
    <property type="protein sequence ID" value="JAH22745.1"/>
    <property type="molecule type" value="Transcribed_RNA"/>
</dbReference>
<proteinExistence type="predicted"/>
<evidence type="ECO:0000313" key="1">
    <source>
        <dbReference type="EMBL" id="JAH22745.1"/>
    </source>
</evidence>
<organism evidence="1">
    <name type="scientific">Anguilla anguilla</name>
    <name type="common">European freshwater eel</name>
    <name type="synonym">Muraena anguilla</name>
    <dbReference type="NCBI Taxonomy" id="7936"/>
    <lineage>
        <taxon>Eukaryota</taxon>
        <taxon>Metazoa</taxon>
        <taxon>Chordata</taxon>
        <taxon>Craniata</taxon>
        <taxon>Vertebrata</taxon>
        <taxon>Euteleostomi</taxon>
        <taxon>Actinopterygii</taxon>
        <taxon>Neopterygii</taxon>
        <taxon>Teleostei</taxon>
        <taxon>Anguilliformes</taxon>
        <taxon>Anguillidae</taxon>
        <taxon>Anguilla</taxon>
    </lineage>
</organism>
<reference evidence="1" key="2">
    <citation type="journal article" date="2015" name="Fish Shellfish Immunol.">
        <title>Early steps in the European eel (Anguilla anguilla)-Vibrio vulnificus interaction in the gills: Role of the RtxA13 toxin.</title>
        <authorList>
            <person name="Callol A."/>
            <person name="Pajuelo D."/>
            <person name="Ebbesson L."/>
            <person name="Teles M."/>
            <person name="MacKenzie S."/>
            <person name="Amaro C."/>
        </authorList>
    </citation>
    <scope>NUCLEOTIDE SEQUENCE</scope>
</reference>
<name>A0A0E9R2R6_ANGAN</name>
<accession>A0A0E9R2R6</accession>
<protein>
    <submittedName>
        <fullName evidence="1">Uncharacterized protein</fullName>
    </submittedName>
</protein>
<sequence length="45" mass="5290">MALSGMYMSMYMSKKVQMRLFKNKGNPEQISKPALYSWLPHHLSE</sequence>